<name>A0ABV4Y2B1_9CYAN</name>
<dbReference type="GO" id="GO:0008168">
    <property type="term" value="F:methyltransferase activity"/>
    <property type="evidence" value="ECO:0007669"/>
    <property type="project" value="UniProtKB-KW"/>
</dbReference>
<dbReference type="PROSITE" id="PS50293">
    <property type="entry name" value="TPR_REGION"/>
    <property type="match status" value="1"/>
</dbReference>
<protein>
    <submittedName>
        <fullName evidence="2">Class I SAM-dependent methyltransferase</fullName>
        <ecNumber evidence="2">2.1.1.-</ecNumber>
    </submittedName>
</protein>
<dbReference type="InterPro" id="IPR011990">
    <property type="entry name" value="TPR-like_helical_dom_sf"/>
</dbReference>
<evidence type="ECO:0000256" key="1">
    <source>
        <dbReference type="PROSITE-ProRule" id="PRU00339"/>
    </source>
</evidence>
<organism evidence="2 3">
    <name type="scientific">Floridaenema flaviceps BLCC-F50</name>
    <dbReference type="NCBI Taxonomy" id="3153642"/>
    <lineage>
        <taxon>Bacteria</taxon>
        <taxon>Bacillati</taxon>
        <taxon>Cyanobacteriota</taxon>
        <taxon>Cyanophyceae</taxon>
        <taxon>Oscillatoriophycideae</taxon>
        <taxon>Aerosakkonematales</taxon>
        <taxon>Aerosakkonemataceae</taxon>
        <taxon>Floridanema</taxon>
        <taxon>Floridanema flaviceps</taxon>
    </lineage>
</organism>
<feature type="repeat" description="TPR" evidence="1">
    <location>
        <begin position="143"/>
        <end position="176"/>
    </location>
</feature>
<dbReference type="InterPro" id="IPR019734">
    <property type="entry name" value="TPR_rpt"/>
</dbReference>
<keyword evidence="2" id="KW-0808">Transferase</keyword>
<sequence length="383" mass="43390">MNTEAIALYEQSIVADPTQMSNYWHLGLALLLQGKEAEAQATWMSAMVEGSLAQIDTWTAELVEILTVAAQKMEAIADLKYALVIRQYIYEFAPENLDNLLFIVWLSVELGLLNEVKVILAEAINQLPKDIEIEKNISSPNKAGVYYNLGIALVSIGDWEKGINYFQKALKVEPNFSDAGLKLAWAKYEIYNKEKGYQFSQDWFSWNIPIWQEYLQKFANLASLHFLEIGSWEGRSTCWLLDNILTHESAEITCIDIFEDNQEGCLKTIEERFDFNIACTGTPEKVKKKIGRSQEVMRTLPLNFYDVLYIDGSHVASDVLTDAVLGWDLVKVGGIIIFDDYGFNLTDQPNQSSKVGVDAFLTAFHDKIKVLHQGYQVIIEKLG</sequence>
<dbReference type="InterPro" id="IPR029063">
    <property type="entry name" value="SAM-dependent_MTases_sf"/>
</dbReference>
<proteinExistence type="predicted"/>
<dbReference type="Gene3D" id="3.40.50.150">
    <property type="entry name" value="Vaccinia Virus protein VP39"/>
    <property type="match status" value="1"/>
</dbReference>
<keyword evidence="2" id="KW-0489">Methyltransferase</keyword>
<dbReference type="PROSITE" id="PS50005">
    <property type="entry name" value="TPR"/>
    <property type="match status" value="1"/>
</dbReference>
<dbReference type="Gene3D" id="1.25.40.10">
    <property type="entry name" value="Tetratricopeptide repeat domain"/>
    <property type="match status" value="1"/>
</dbReference>
<dbReference type="RefSeq" id="WP_413267737.1">
    <property type="nucleotide sequence ID" value="NZ_JBHFNR010000279.1"/>
</dbReference>
<dbReference type="Pfam" id="PF13578">
    <property type="entry name" value="Methyltransf_24"/>
    <property type="match status" value="1"/>
</dbReference>
<accession>A0ABV4Y2B1</accession>
<dbReference type="GO" id="GO:0032259">
    <property type="term" value="P:methylation"/>
    <property type="evidence" value="ECO:0007669"/>
    <property type="project" value="UniProtKB-KW"/>
</dbReference>
<dbReference type="EC" id="2.1.1.-" evidence="2"/>
<keyword evidence="3" id="KW-1185">Reference proteome</keyword>
<dbReference type="SUPFAM" id="SSF53335">
    <property type="entry name" value="S-adenosyl-L-methionine-dependent methyltransferases"/>
    <property type="match status" value="1"/>
</dbReference>
<evidence type="ECO:0000313" key="2">
    <source>
        <dbReference type="EMBL" id="MFB2898135.1"/>
    </source>
</evidence>
<comment type="caution">
    <text evidence="2">The sequence shown here is derived from an EMBL/GenBank/DDBJ whole genome shotgun (WGS) entry which is preliminary data.</text>
</comment>
<dbReference type="Proteomes" id="UP001576784">
    <property type="component" value="Unassembled WGS sequence"/>
</dbReference>
<evidence type="ECO:0000313" key="3">
    <source>
        <dbReference type="Proteomes" id="UP001576784"/>
    </source>
</evidence>
<gene>
    <name evidence="2" type="ORF">ACE1CI_34905</name>
</gene>
<dbReference type="SMART" id="SM00028">
    <property type="entry name" value="TPR"/>
    <property type="match status" value="1"/>
</dbReference>
<dbReference type="EMBL" id="JBHFNR010000279">
    <property type="protein sequence ID" value="MFB2898135.1"/>
    <property type="molecule type" value="Genomic_DNA"/>
</dbReference>
<dbReference type="Pfam" id="PF00515">
    <property type="entry name" value="TPR_1"/>
    <property type="match status" value="1"/>
</dbReference>
<dbReference type="SUPFAM" id="SSF48452">
    <property type="entry name" value="TPR-like"/>
    <property type="match status" value="1"/>
</dbReference>
<reference evidence="2 3" key="1">
    <citation type="submission" date="2024-09" db="EMBL/GenBank/DDBJ databases">
        <title>Floridaenema gen nov. (Aerosakkonemataceae, Aerosakkonematales ord. nov., Cyanobacteria) from benthic tropical and subtropical fresh waters, with the description of four new species.</title>
        <authorList>
            <person name="Moretto J.A."/>
            <person name="Berthold D.E."/>
            <person name="Lefler F.W."/>
            <person name="Huang I.-S."/>
            <person name="Laughinghouse H. IV."/>
        </authorList>
    </citation>
    <scope>NUCLEOTIDE SEQUENCE [LARGE SCALE GENOMIC DNA]</scope>
    <source>
        <strain evidence="2 3">BLCC-F50</strain>
    </source>
</reference>
<keyword evidence="1" id="KW-0802">TPR repeat</keyword>